<dbReference type="InterPro" id="IPR019734">
    <property type="entry name" value="TPR_rpt"/>
</dbReference>
<dbReference type="PROSITE" id="PS50005">
    <property type="entry name" value="TPR"/>
    <property type="match status" value="4"/>
</dbReference>
<evidence type="ECO:0000259" key="2">
    <source>
        <dbReference type="Pfam" id="PF25063"/>
    </source>
</evidence>
<proteinExistence type="predicted"/>
<feature type="repeat" description="TPR" evidence="1">
    <location>
        <begin position="207"/>
        <end position="240"/>
    </location>
</feature>
<feature type="repeat" description="TPR" evidence="1">
    <location>
        <begin position="275"/>
        <end position="308"/>
    </location>
</feature>
<comment type="caution">
    <text evidence="3">The sequence shown here is derived from an EMBL/GenBank/DDBJ whole genome shotgun (WGS) entry which is preliminary data.</text>
</comment>
<dbReference type="PROSITE" id="PS50293">
    <property type="entry name" value="TPR_REGION"/>
    <property type="match status" value="1"/>
</dbReference>
<organism evidence="3 4">
    <name type="scientific">Compostibacter hankyongensis</name>
    <dbReference type="NCBI Taxonomy" id="1007089"/>
    <lineage>
        <taxon>Bacteria</taxon>
        <taxon>Pseudomonadati</taxon>
        <taxon>Bacteroidota</taxon>
        <taxon>Chitinophagia</taxon>
        <taxon>Chitinophagales</taxon>
        <taxon>Chitinophagaceae</taxon>
        <taxon>Compostibacter</taxon>
    </lineage>
</organism>
<dbReference type="EMBL" id="BAABFN010000005">
    <property type="protein sequence ID" value="GAA4313060.1"/>
    <property type="molecule type" value="Genomic_DNA"/>
</dbReference>
<dbReference type="Gene3D" id="1.25.40.10">
    <property type="entry name" value="Tetratricopeptide repeat domain"/>
    <property type="match status" value="3"/>
</dbReference>
<dbReference type="SMART" id="SM00028">
    <property type="entry name" value="TPR"/>
    <property type="match status" value="8"/>
</dbReference>
<reference evidence="4" key="1">
    <citation type="journal article" date="2019" name="Int. J. Syst. Evol. Microbiol.">
        <title>The Global Catalogue of Microorganisms (GCM) 10K type strain sequencing project: providing services to taxonomists for standard genome sequencing and annotation.</title>
        <authorList>
            <consortium name="The Broad Institute Genomics Platform"/>
            <consortium name="The Broad Institute Genome Sequencing Center for Infectious Disease"/>
            <person name="Wu L."/>
            <person name="Ma J."/>
        </authorList>
    </citation>
    <scope>NUCLEOTIDE SEQUENCE [LARGE SCALE GENOMIC DNA]</scope>
    <source>
        <strain evidence="4">JCM 17664</strain>
    </source>
</reference>
<protein>
    <recommendedName>
        <fullName evidence="2">Tetratricopeptide repeat protein 21A/21B C-terminal ARM domain-containing protein</fullName>
    </recommendedName>
</protein>
<name>A0ABP8FXW0_9BACT</name>
<gene>
    <name evidence="3" type="ORF">GCM10023143_23080</name>
</gene>
<dbReference type="PANTHER" id="PTHR12558">
    <property type="entry name" value="CELL DIVISION CYCLE 16,23,27"/>
    <property type="match status" value="1"/>
</dbReference>
<dbReference type="InterPro" id="IPR011990">
    <property type="entry name" value="TPR-like_helical_dom_sf"/>
</dbReference>
<evidence type="ECO:0000313" key="3">
    <source>
        <dbReference type="EMBL" id="GAA4313060.1"/>
    </source>
</evidence>
<keyword evidence="1" id="KW-0802">TPR repeat</keyword>
<dbReference type="SUPFAM" id="SSF48452">
    <property type="entry name" value="TPR-like"/>
    <property type="match status" value="3"/>
</dbReference>
<keyword evidence="4" id="KW-1185">Reference proteome</keyword>
<accession>A0ABP8FXW0</accession>
<dbReference type="Proteomes" id="UP001501207">
    <property type="component" value="Unassembled WGS sequence"/>
</dbReference>
<dbReference type="InterPro" id="IPR056834">
    <property type="entry name" value="ARM_TT21_C"/>
</dbReference>
<feature type="repeat" description="TPR" evidence="1">
    <location>
        <begin position="139"/>
        <end position="172"/>
    </location>
</feature>
<dbReference type="Pfam" id="PF14559">
    <property type="entry name" value="TPR_19"/>
    <property type="match status" value="1"/>
</dbReference>
<dbReference type="PANTHER" id="PTHR12558:SF13">
    <property type="entry name" value="CELL DIVISION CYCLE PROTEIN 27 HOMOLOG"/>
    <property type="match status" value="1"/>
</dbReference>
<evidence type="ECO:0000313" key="4">
    <source>
        <dbReference type="Proteomes" id="UP001501207"/>
    </source>
</evidence>
<sequence length="472" mass="55387">MMNENQFSDEFHSLNELIQQYENLRDGRAHAFLDEDSFEQIIDYYDDQDQLQYAIQAAEYGIEQFPYCSLLLLKKANLLIETRHYQDALGILERVEALDPMDINLHVLKADVYLGMNQHEKAIKLLETQALRFEGEDRTDLLLELADVYDDCEEFDKVFDCLKRVLEHEPGNEEALHKICFWTEFTGRAEESIRLHKAIIDEHPYTELAWFNLGTAYQGLKLYEKAIDAYQYAIAVNDKFEYAYRNMADAYMRIRKYPEAIETLQRHLEIARPEDVIYEALGHCYEKQKKYDQARYYFRKAYHLNPDDERLYYRIASTFMQEENWPAAVKYLQTAHKINVLSLEYVLALCECFIQQEQYKDALTHLLEGVRLHPASVRVRSCLVRCLFLAGFYEEGEVQLDRARKATGDKPVYQYYHCALLLASGRTKEGLLQLDLALSAAPRQVKKLITLYPAALQHKGVIDLIARHKHNR</sequence>
<feature type="domain" description="Tetratricopeptide repeat protein 21A/21B C-terminal ARM" evidence="2">
    <location>
        <begin position="225"/>
        <end position="330"/>
    </location>
</feature>
<evidence type="ECO:0000256" key="1">
    <source>
        <dbReference type="PROSITE-ProRule" id="PRU00339"/>
    </source>
</evidence>
<dbReference type="Pfam" id="PF25063">
    <property type="entry name" value="ARM_TT21_C"/>
    <property type="match status" value="1"/>
</dbReference>
<feature type="repeat" description="TPR" evidence="1">
    <location>
        <begin position="241"/>
        <end position="274"/>
    </location>
</feature>